<protein>
    <submittedName>
        <fullName evidence="3">Transposase, mutator type</fullName>
    </submittedName>
</protein>
<evidence type="ECO:0000256" key="2">
    <source>
        <dbReference type="SAM" id="Phobius"/>
    </source>
</evidence>
<keyword evidence="2" id="KW-0812">Transmembrane</keyword>
<sequence>MRTKGSRRQSPSSSTRHGSAAAYTSCVMPRPISAKVSARCWQHYCGQYLLRTTAKIESYGYVVALTFFGSAYVLVADHGPWRLSLSGVGGDVDDVSC</sequence>
<comment type="caution">
    <text evidence="3">The sequence shown here is derived from an EMBL/GenBank/DDBJ whole genome shotgun (WGS) entry which is preliminary data.</text>
</comment>
<feature type="compositionally biased region" description="Polar residues" evidence="1">
    <location>
        <begin position="8"/>
        <end position="17"/>
    </location>
</feature>
<name>A0A0P9P6L3_PSEA0</name>
<evidence type="ECO:0000313" key="3">
    <source>
        <dbReference type="EMBL" id="KPX15286.1"/>
    </source>
</evidence>
<dbReference type="PATRIC" id="fig|235272.12.peg.3110"/>
<keyword evidence="2" id="KW-1133">Transmembrane helix</keyword>
<evidence type="ECO:0000313" key="4">
    <source>
        <dbReference type="Proteomes" id="UP000050346"/>
    </source>
</evidence>
<evidence type="ECO:0000256" key="1">
    <source>
        <dbReference type="SAM" id="MobiDB-lite"/>
    </source>
</evidence>
<organism evidence="3 4">
    <name type="scientific">Pseudomonas amygdali pv. dendropanacis</name>
    <dbReference type="NCBI Taxonomy" id="235272"/>
    <lineage>
        <taxon>Bacteria</taxon>
        <taxon>Pseudomonadati</taxon>
        <taxon>Pseudomonadota</taxon>
        <taxon>Gammaproteobacteria</taxon>
        <taxon>Pseudomonadales</taxon>
        <taxon>Pseudomonadaceae</taxon>
        <taxon>Pseudomonas</taxon>
        <taxon>Pseudomonas amygdali</taxon>
    </lineage>
</organism>
<feature type="transmembrane region" description="Helical" evidence="2">
    <location>
        <begin position="58"/>
        <end position="75"/>
    </location>
</feature>
<feature type="region of interest" description="Disordered" evidence="1">
    <location>
        <begin position="1"/>
        <end position="21"/>
    </location>
</feature>
<keyword evidence="2" id="KW-0472">Membrane</keyword>
<accession>A0A0P9P6L3</accession>
<dbReference type="Proteomes" id="UP000050346">
    <property type="component" value="Unassembled WGS sequence"/>
</dbReference>
<dbReference type="EMBL" id="LJQG01000258">
    <property type="protein sequence ID" value="KPX15286.1"/>
    <property type="molecule type" value="Genomic_DNA"/>
</dbReference>
<reference evidence="3 4" key="1">
    <citation type="submission" date="2015-09" db="EMBL/GenBank/DDBJ databases">
        <title>Genome announcement of multiple Pseudomonas syringae strains.</title>
        <authorList>
            <person name="Thakur S."/>
            <person name="Wang P.W."/>
            <person name="Gong Y."/>
            <person name="Weir B.S."/>
            <person name="Guttman D.S."/>
        </authorList>
    </citation>
    <scope>NUCLEOTIDE SEQUENCE [LARGE SCALE GENOMIC DNA]</scope>
    <source>
        <strain evidence="3 4">ICMP9150</strain>
    </source>
</reference>
<proteinExistence type="predicted"/>
<dbReference type="AlphaFoldDB" id="A0A0P9P6L3"/>
<gene>
    <name evidence="3" type="ORF">ALO71_02319</name>
</gene>